<feature type="domain" description="Pyrrolo-quinoline quinone repeat" evidence="1">
    <location>
        <begin position="222"/>
        <end position="348"/>
    </location>
</feature>
<gene>
    <name evidence="2" type="ORF">LCGC14_2080590</name>
</gene>
<dbReference type="InterPro" id="IPR018391">
    <property type="entry name" value="PQQ_b-propeller_rpt"/>
</dbReference>
<dbReference type="Gene3D" id="2.130.10.10">
    <property type="entry name" value="YVTN repeat-like/Quinoprotein amine dehydrogenase"/>
    <property type="match status" value="2"/>
</dbReference>
<proteinExistence type="predicted"/>
<name>A0A0F9EFZ9_9ZZZZ</name>
<dbReference type="AlphaFoldDB" id="A0A0F9EFZ9"/>
<evidence type="ECO:0000313" key="2">
    <source>
        <dbReference type="EMBL" id="KKL72869.1"/>
    </source>
</evidence>
<comment type="caution">
    <text evidence="2">The sequence shown here is derived from an EMBL/GenBank/DDBJ whole genome shotgun (WGS) entry which is preliminary data.</text>
</comment>
<accession>A0A0F9EFZ9</accession>
<evidence type="ECO:0000259" key="1">
    <source>
        <dbReference type="Pfam" id="PF13360"/>
    </source>
</evidence>
<dbReference type="SUPFAM" id="SSF50998">
    <property type="entry name" value="Quinoprotein alcohol dehydrogenase-like"/>
    <property type="match status" value="1"/>
</dbReference>
<dbReference type="PANTHER" id="PTHR34512:SF30">
    <property type="entry name" value="OUTER MEMBRANE PROTEIN ASSEMBLY FACTOR BAMB"/>
    <property type="match status" value="1"/>
</dbReference>
<dbReference type="PROSITE" id="PS51257">
    <property type="entry name" value="PROKAR_LIPOPROTEIN"/>
    <property type="match status" value="1"/>
</dbReference>
<dbReference type="Pfam" id="PF13360">
    <property type="entry name" value="PQQ_2"/>
    <property type="match status" value="1"/>
</dbReference>
<dbReference type="InterPro" id="IPR011047">
    <property type="entry name" value="Quinoprotein_ADH-like_sf"/>
</dbReference>
<dbReference type="EMBL" id="LAZR01025135">
    <property type="protein sequence ID" value="KKL72869.1"/>
    <property type="molecule type" value="Genomic_DNA"/>
</dbReference>
<dbReference type="InterPro" id="IPR015943">
    <property type="entry name" value="WD40/YVTN_repeat-like_dom_sf"/>
</dbReference>
<reference evidence="2" key="1">
    <citation type="journal article" date="2015" name="Nature">
        <title>Complex archaea that bridge the gap between prokaryotes and eukaryotes.</title>
        <authorList>
            <person name="Spang A."/>
            <person name="Saw J.H."/>
            <person name="Jorgensen S.L."/>
            <person name="Zaremba-Niedzwiedzka K."/>
            <person name="Martijn J."/>
            <person name="Lind A.E."/>
            <person name="van Eijk R."/>
            <person name="Schleper C."/>
            <person name="Guy L."/>
            <person name="Ettema T.J."/>
        </authorList>
    </citation>
    <scope>NUCLEOTIDE SEQUENCE</scope>
</reference>
<protein>
    <recommendedName>
        <fullName evidence="1">Pyrrolo-quinoline quinone repeat domain-containing protein</fullName>
    </recommendedName>
</protein>
<sequence>MRWLTVCLYVVLVGISLAGCTSERQKLHEDVLTSAGLQTYWERQLTLEPDESIAEIHLVNDTLYCLTDRNNLIAVDALRGLLAWTRKIAPVGQTVFAPIHADKVPLTEKVTGVAEITDPSKASVPTMYDTVMINTLSDVLVMDRTNGRVIRKIPFDFSANTSGSSDGKYFYVGSTRGWYYAILLAEAVKGWWLSGDGMISAPVKLFGRRLYVADEGGNLIITATGRKGEKLRTVKLSGSVTAEFHVDELGCFVPCDDNRLYAFDLSGNRLWEQPFVCQGPLRQAVQVAGNTIFQFASDDKFYAIDRRTGQARWSHPTGRRVLAVIGGEVYLLSRSNSLMIVDELLGTVKASFPMTGWDLLLSNTSVPALYVATTDGRLACIRKISAGRLTPQMLEKR</sequence>
<organism evidence="2">
    <name type="scientific">marine sediment metagenome</name>
    <dbReference type="NCBI Taxonomy" id="412755"/>
    <lineage>
        <taxon>unclassified sequences</taxon>
        <taxon>metagenomes</taxon>
        <taxon>ecological metagenomes</taxon>
    </lineage>
</organism>
<dbReference type="InterPro" id="IPR002372">
    <property type="entry name" value="PQQ_rpt_dom"/>
</dbReference>
<dbReference type="SMART" id="SM00564">
    <property type="entry name" value="PQQ"/>
    <property type="match status" value="5"/>
</dbReference>
<dbReference type="PANTHER" id="PTHR34512">
    <property type="entry name" value="CELL SURFACE PROTEIN"/>
    <property type="match status" value="1"/>
</dbReference>